<feature type="domain" description="TrwC relaxase" evidence="4">
    <location>
        <begin position="12"/>
        <end position="410"/>
    </location>
</feature>
<dbReference type="GO" id="GO:0005524">
    <property type="term" value="F:ATP binding"/>
    <property type="evidence" value="ECO:0007669"/>
    <property type="project" value="UniProtKB-KW"/>
</dbReference>
<protein>
    <submittedName>
        <fullName evidence="5">Conjugative relaxase-like TrwC/TraI family protein</fullName>
    </submittedName>
</protein>
<feature type="compositionally biased region" description="Basic and acidic residues" evidence="3">
    <location>
        <begin position="1173"/>
        <end position="1195"/>
    </location>
</feature>
<accession>A0A2A9F2Q4</accession>
<keyword evidence="6" id="KW-1185">Reference proteome</keyword>
<dbReference type="Gene3D" id="3.40.50.300">
    <property type="entry name" value="P-loop containing nucleotide triphosphate hydrolases"/>
    <property type="match status" value="2"/>
</dbReference>
<feature type="region of interest" description="Disordered" evidence="3">
    <location>
        <begin position="1120"/>
        <end position="1212"/>
    </location>
</feature>
<comment type="caution">
    <text evidence="5">The sequence shown here is derived from an EMBL/GenBank/DDBJ whole genome shotgun (WGS) entry which is preliminary data.</text>
</comment>
<dbReference type="Pfam" id="PF13604">
    <property type="entry name" value="AAA_30"/>
    <property type="match status" value="1"/>
</dbReference>
<dbReference type="EMBL" id="PDJI01000002">
    <property type="protein sequence ID" value="PFG45051.1"/>
    <property type="molecule type" value="Genomic_DNA"/>
</dbReference>
<dbReference type="SUPFAM" id="SSF52540">
    <property type="entry name" value="P-loop containing nucleoside triphosphate hydrolases"/>
    <property type="match status" value="2"/>
</dbReference>
<dbReference type="AlphaFoldDB" id="A0A2A9F2Q4"/>
<dbReference type="Pfam" id="PF08751">
    <property type="entry name" value="TrwC"/>
    <property type="match status" value="1"/>
</dbReference>
<name>A0A2A9F2Q4_9MICO</name>
<keyword evidence="1" id="KW-0547">Nucleotide-binding</keyword>
<evidence type="ECO:0000256" key="2">
    <source>
        <dbReference type="ARBA" id="ARBA00022840"/>
    </source>
</evidence>
<evidence type="ECO:0000259" key="4">
    <source>
        <dbReference type="Pfam" id="PF08751"/>
    </source>
</evidence>
<reference evidence="5 6" key="1">
    <citation type="submission" date="2017-10" db="EMBL/GenBank/DDBJ databases">
        <title>Sequencing the genomes of 1000 actinobacteria strains.</title>
        <authorList>
            <person name="Klenk H.-P."/>
        </authorList>
    </citation>
    <scope>NUCLEOTIDE SEQUENCE [LARGE SCALE GENOMIC DNA]</scope>
    <source>
        <strain evidence="5 6">DSM 21838</strain>
    </source>
</reference>
<dbReference type="SUPFAM" id="SSF55464">
    <property type="entry name" value="Origin of replication-binding domain, RBD-like"/>
    <property type="match status" value="1"/>
</dbReference>
<dbReference type="PANTHER" id="PTHR43788">
    <property type="entry name" value="DNA2/NAM7 HELICASE FAMILY MEMBER"/>
    <property type="match status" value="1"/>
</dbReference>
<evidence type="ECO:0000256" key="3">
    <source>
        <dbReference type="SAM" id="MobiDB-lite"/>
    </source>
</evidence>
<dbReference type="Proteomes" id="UP000222106">
    <property type="component" value="Unassembled WGS sequence"/>
</dbReference>
<gene>
    <name evidence="5" type="ORF">ATJ97_0104</name>
</gene>
<proteinExistence type="predicted"/>
<keyword evidence="2" id="KW-0067">ATP-binding</keyword>
<organism evidence="5 6">
    <name type="scientific">Georgenia soli</name>
    <dbReference type="NCBI Taxonomy" id="638953"/>
    <lineage>
        <taxon>Bacteria</taxon>
        <taxon>Bacillati</taxon>
        <taxon>Actinomycetota</taxon>
        <taxon>Actinomycetes</taxon>
        <taxon>Micrococcales</taxon>
        <taxon>Bogoriellaceae</taxon>
        <taxon>Georgenia</taxon>
    </lineage>
</organism>
<dbReference type="NCBIfam" id="NF041492">
    <property type="entry name" value="MobF"/>
    <property type="match status" value="1"/>
</dbReference>
<evidence type="ECO:0000256" key="1">
    <source>
        <dbReference type="ARBA" id="ARBA00022741"/>
    </source>
</evidence>
<evidence type="ECO:0000313" key="5">
    <source>
        <dbReference type="EMBL" id="PFG45051.1"/>
    </source>
</evidence>
<dbReference type="Gene3D" id="2.30.30.940">
    <property type="match status" value="1"/>
</dbReference>
<dbReference type="InterPro" id="IPR050534">
    <property type="entry name" value="Coronavir_polyprotein_1ab"/>
</dbReference>
<dbReference type="PANTHER" id="PTHR43788:SF6">
    <property type="entry name" value="DNA HELICASE B"/>
    <property type="match status" value="1"/>
</dbReference>
<evidence type="ECO:0000313" key="6">
    <source>
        <dbReference type="Proteomes" id="UP000222106"/>
    </source>
</evidence>
<dbReference type="InterPro" id="IPR014862">
    <property type="entry name" value="TrwC"/>
</dbReference>
<dbReference type="GO" id="GO:0003678">
    <property type="term" value="F:DNA helicase activity"/>
    <property type="evidence" value="ECO:0007669"/>
    <property type="project" value="UniProtKB-ARBA"/>
</dbReference>
<dbReference type="CDD" id="cd18809">
    <property type="entry name" value="SF1_C_RecD"/>
    <property type="match status" value="1"/>
</dbReference>
<sequence>MLAMMTVHVLHAGDGYTYLTRQVASGDTPRQAGESLADYYAHEGNPPGRWVGAGLTGLGISGQVTEEQMKALFGEGLHPDADRLIREAMADGASAEEAVKTARLGRRFPRFEPVDDEEWTTSIRAAYADFKAAHGRAPEAGVERDLIRWDVAGTILAGRFGRQPVDAERSHFLARLGRQQRQPVAGYDLVFTPAKSVSTLWALADEEVRSEVAAAHEAAWQGAFEWVEQEAGLTRVGTGGAAQIDTRGLVAATFDHADSRTGDPNLHTHVAVSNKVQGSDGKWRALDARVLHSLGVAASERYNTLIEEELRSRLGVRFVDEERGRGKQPVREIEGIDARVRAAFSSRRVAIEEVYAELTERYRAEHGHEPPKAVQLRLAQQATLDTREGKEDGVTLSERRQQWRRQAAEVLGDEAHVTEMIAAAVHRDSGADGTGVDVDELARRVVEEVQAKRATWKPWHLMAEAMRQARQHATGDLTAVAEQVAARAEALSLRLDPPELNPVPEVLQRADGESVYTVHGQRVLTSQAVLDAEHNLVQGALRTGGPVVGEQQFSAALRTIEEESGRTLNDSQRELARAFATSGRELVAGIGPAGTGKTTAMTAFARAVENTGGRVLALAPSAAAASVLGEELGVTAETLHKLIHAHRSGTVTEALRVDASTVLLVDEAGMAGTPLLDQALTLAREHGASVRLLGDPQQLAAVEAGGALRLIDERVGAVRLEQVHRFTDPDEAAASLRLRTGEAGADDFYLERGRVRGGTREGMLEEVYAAWSADTEAGQESVMIAGSNTDVTALAGQARRDLVAVGRVESDGIVLHDGNRAGRGDRVVTRLNDRTLPTANGKDFVKNGDVWEVLDRADDGRLRVRHTRHGGTLNLPAGYVAGHVELAYAATVHRVQGMTVDTSHALLDASTDRQSLYTALTRGRQDNRVYLVTDTLLGADGHDETGPARSPAQVFAGIIARDGAALSATTAQENAFREAHSLARLVPEVEDALDRFGHYPPGLEPWRPAPDAPEWITVPDSGGHPQVREWAARHVELIEQRVDRLTDLALAGRTDWSRELGLPHDDVSDEAVVGTRLVAAYRDRYGITGTDPLGARPEHGHQVEDYRRASAALENLRTGLARADERVPAPAGQITGEGPEQLQEPSAAERLRRHVHRSEDRKDDGEEQGTQDRLARAREQLLQRREARQGADRPDNNGVPRHGGPRRSGPQL</sequence>
<dbReference type="InterPro" id="IPR027417">
    <property type="entry name" value="P-loop_NTPase"/>
</dbReference>